<dbReference type="EMBL" id="LVYI01000009">
    <property type="protein sequence ID" value="OAP56375.1"/>
    <property type="molecule type" value="Genomic_DNA"/>
</dbReference>
<dbReference type="RefSeq" id="XP_018689742.1">
    <property type="nucleotide sequence ID" value="XM_018841061.1"/>
</dbReference>
<organism evidence="1 2">
    <name type="scientific">Fonsecaea erecta</name>
    <dbReference type="NCBI Taxonomy" id="1367422"/>
    <lineage>
        <taxon>Eukaryota</taxon>
        <taxon>Fungi</taxon>
        <taxon>Dikarya</taxon>
        <taxon>Ascomycota</taxon>
        <taxon>Pezizomycotina</taxon>
        <taxon>Eurotiomycetes</taxon>
        <taxon>Chaetothyriomycetidae</taxon>
        <taxon>Chaetothyriales</taxon>
        <taxon>Herpotrichiellaceae</taxon>
        <taxon>Fonsecaea</taxon>
    </lineage>
</organism>
<dbReference type="InterPro" id="IPR002347">
    <property type="entry name" value="SDR_fam"/>
</dbReference>
<evidence type="ECO:0000313" key="2">
    <source>
        <dbReference type="Proteomes" id="UP000078343"/>
    </source>
</evidence>
<gene>
    <name evidence="1" type="ORF">AYL99_09554</name>
</gene>
<dbReference type="Gene3D" id="3.40.50.720">
    <property type="entry name" value="NAD(P)-binding Rossmann-like Domain"/>
    <property type="match status" value="1"/>
</dbReference>
<evidence type="ECO:0000313" key="1">
    <source>
        <dbReference type="EMBL" id="OAP56375.1"/>
    </source>
</evidence>
<dbReference type="PRINTS" id="PR00081">
    <property type="entry name" value="GDHRDH"/>
</dbReference>
<dbReference type="STRING" id="1367422.A0A178ZBB1"/>
<dbReference type="Proteomes" id="UP000078343">
    <property type="component" value="Unassembled WGS sequence"/>
</dbReference>
<dbReference type="SUPFAM" id="SSF51735">
    <property type="entry name" value="NAD(P)-binding Rossmann-fold domains"/>
    <property type="match status" value="1"/>
</dbReference>
<dbReference type="GO" id="GO:0016616">
    <property type="term" value="F:oxidoreductase activity, acting on the CH-OH group of donors, NAD or NADP as acceptor"/>
    <property type="evidence" value="ECO:0007669"/>
    <property type="project" value="TreeGrafter"/>
</dbReference>
<proteinExistence type="predicted"/>
<evidence type="ECO:0008006" key="3">
    <source>
        <dbReference type="Google" id="ProtNLM"/>
    </source>
</evidence>
<dbReference type="PANTHER" id="PTHR45458">
    <property type="entry name" value="SHORT-CHAIN DEHYDROGENASE/REDUCTASE SDR"/>
    <property type="match status" value="1"/>
</dbReference>
<comment type="caution">
    <text evidence="1">The sequence shown here is derived from an EMBL/GenBank/DDBJ whole genome shotgun (WGS) entry which is preliminary data.</text>
</comment>
<reference evidence="1 2" key="1">
    <citation type="submission" date="2016-04" db="EMBL/GenBank/DDBJ databases">
        <title>Draft genome of Fonsecaea erecta CBS 125763.</title>
        <authorList>
            <person name="Weiss V.A."/>
            <person name="Vicente V.A."/>
            <person name="Raittz R.T."/>
            <person name="Moreno L.F."/>
            <person name="De Souza E.M."/>
            <person name="Pedrosa F.O."/>
            <person name="Steffens M.B."/>
            <person name="Faoro H."/>
            <person name="Tadra-Sfeir M.Z."/>
            <person name="Najafzadeh M.J."/>
            <person name="Felipe M.S."/>
            <person name="Teixeira M."/>
            <person name="Sun J."/>
            <person name="Xi L."/>
            <person name="Gomes R."/>
            <person name="De Azevedo C.M."/>
            <person name="Salgado C.G."/>
            <person name="Da Silva M.B."/>
            <person name="Nascimento M.F."/>
            <person name="Queiroz-Telles F."/>
            <person name="Attili D.S."/>
            <person name="Gorbushina A."/>
        </authorList>
    </citation>
    <scope>NUCLEOTIDE SEQUENCE [LARGE SCALE GENOMIC DNA]</scope>
    <source>
        <strain evidence="1 2">CBS 125763</strain>
    </source>
</reference>
<protein>
    <recommendedName>
        <fullName evidence="3">Short chain dehydrogenase</fullName>
    </recommendedName>
</protein>
<dbReference type="AlphaFoldDB" id="A0A178ZBB1"/>
<dbReference type="GeneID" id="30013722"/>
<dbReference type="InterPro" id="IPR036291">
    <property type="entry name" value="NAD(P)-bd_dom_sf"/>
</dbReference>
<sequence length="249" mass="27025">MSLSSYTVVLITGANQGIGFECVKKLATEQPNYRIILCSRDAQKGKEAAAAVTHFAKNTTVEALELDINNDESIARAAKYVEEKYDRLDALLNNAGIMSTPGAKSFRDDLRGVMETNAISAACVTEAFIPLMEKSPHPRIVFMSSNFGSITYCLDASRPFYGYDAKPYFTSKAAMNMLGAQYAVQLGNKRGGFKVNMVDPGFRSTNLNGFHEYGGDPAEGAVEACRLIISTDEDGPNGTFTSIEGPLPW</sequence>
<keyword evidence="2" id="KW-1185">Reference proteome</keyword>
<accession>A0A178ZBB1</accession>
<dbReference type="PANTHER" id="PTHR45458:SF1">
    <property type="entry name" value="SHORT CHAIN DEHYDROGENASE"/>
    <property type="match status" value="1"/>
</dbReference>
<dbReference type="InterPro" id="IPR052184">
    <property type="entry name" value="SDR_enzymes"/>
</dbReference>
<dbReference type="OrthoDB" id="191139at2759"/>
<dbReference type="Pfam" id="PF00106">
    <property type="entry name" value="adh_short"/>
    <property type="match status" value="1"/>
</dbReference>
<name>A0A178ZBB1_9EURO</name>